<evidence type="ECO:0000313" key="2">
    <source>
        <dbReference type="EMBL" id="GFD11503.1"/>
    </source>
</evidence>
<organism evidence="2">
    <name type="scientific">Tanacetum cinerariifolium</name>
    <name type="common">Dalmatian daisy</name>
    <name type="synonym">Chrysanthemum cinerariifolium</name>
    <dbReference type="NCBI Taxonomy" id="118510"/>
    <lineage>
        <taxon>Eukaryota</taxon>
        <taxon>Viridiplantae</taxon>
        <taxon>Streptophyta</taxon>
        <taxon>Embryophyta</taxon>
        <taxon>Tracheophyta</taxon>
        <taxon>Spermatophyta</taxon>
        <taxon>Magnoliopsida</taxon>
        <taxon>eudicotyledons</taxon>
        <taxon>Gunneridae</taxon>
        <taxon>Pentapetalae</taxon>
        <taxon>asterids</taxon>
        <taxon>campanulids</taxon>
        <taxon>Asterales</taxon>
        <taxon>Asteraceae</taxon>
        <taxon>Asteroideae</taxon>
        <taxon>Anthemideae</taxon>
        <taxon>Anthemidinae</taxon>
        <taxon>Tanacetum</taxon>
    </lineage>
</organism>
<feature type="non-terminal residue" evidence="2">
    <location>
        <position position="1"/>
    </location>
</feature>
<accession>A0A699TNW9</accession>
<evidence type="ECO:0000256" key="1">
    <source>
        <dbReference type="SAM" id="MobiDB-lite"/>
    </source>
</evidence>
<dbReference type="AlphaFoldDB" id="A0A699TNW9"/>
<sequence length="133" mass="14890">PAIFTPDHAAVSLLPPGHSLGSSEHSTRFPSPSNLRNHQPTTDIFSFSSYDDDFCADVTNLALNVVMDPVATKRVNTIHPQSQIIEKLHVTKSLEDPNWVAAMQEEMQQFYNHQVWKLVPLLDGKIAIGTKWI</sequence>
<comment type="caution">
    <text evidence="2">The sequence shown here is derived from an EMBL/GenBank/DDBJ whole genome shotgun (WGS) entry which is preliminary data.</text>
</comment>
<dbReference type="EMBL" id="BKCJ011259444">
    <property type="protein sequence ID" value="GFD11503.1"/>
    <property type="molecule type" value="Genomic_DNA"/>
</dbReference>
<feature type="region of interest" description="Disordered" evidence="1">
    <location>
        <begin position="15"/>
        <end position="36"/>
    </location>
</feature>
<gene>
    <name evidence="2" type="ORF">Tci_883472</name>
</gene>
<name>A0A699TNW9_TANCI</name>
<proteinExistence type="predicted"/>
<protein>
    <submittedName>
        <fullName evidence="2">Gag-Pol polyprotein</fullName>
    </submittedName>
</protein>
<reference evidence="2" key="1">
    <citation type="journal article" date="2019" name="Sci. Rep.">
        <title>Draft genome of Tanacetum cinerariifolium, the natural source of mosquito coil.</title>
        <authorList>
            <person name="Yamashiro T."/>
            <person name="Shiraishi A."/>
            <person name="Satake H."/>
            <person name="Nakayama K."/>
        </authorList>
    </citation>
    <scope>NUCLEOTIDE SEQUENCE</scope>
</reference>